<evidence type="ECO:0000313" key="13">
    <source>
        <dbReference type="EMBL" id="KAG0570874.1"/>
    </source>
</evidence>
<comment type="caution">
    <text evidence="13">The sequence shown here is derived from an EMBL/GenBank/DDBJ whole genome shotgun (WGS) entry which is preliminary data.</text>
</comment>
<dbReference type="GO" id="GO:0004401">
    <property type="term" value="F:histidinol-phosphatase activity"/>
    <property type="evidence" value="ECO:0007669"/>
    <property type="project" value="UniProtKB-EC"/>
</dbReference>
<dbReference type="InterPro" id="IPR051090">
    <property type="entry name" value="Inositol_monoP_superfamily"/>
</dbReference>
<dbReference type="GO" id="GO:0000105">
    <property type="term" value="P:L-histidine biosynthetic process"/>
    <property type="evidence" value="ECO:0007669"/>
    <property type="project" value="UniProtKB-KW"/>
</dbReference>
<dbReference type="PANTHER" id="PTHR43200">
    <property type="entry name" value="PHOSPHATASE"/>
    <property type="match status" value="1"/>
</dbReference>
<dbReference type="Proteomes" id="UP000822688">
    <property type="component" value="Chromosome 6"/>
</dbReference>
<dbReference type="FunFam" id="3.30.540.10:FF:000021">
    <property type="entry name" value="Inositol monophosphatase"/>
    <property type="match status" value="1"/>
</dbReference>
<dbReference type="Gene3D" id="3.30.540.10">
    <property type="entry name" value="Fructose-1,6-Bisphosphatase, subunit A, domain 1"/>
    <property type="match status" value="1"/>
</dbReference>
<feature type="binding site" evidence="12">
    <location>
        <position position="182"/>
    </location>
    <ligand>
        <name>Mg(2+)</name>
        <dbReference type="ChEBI" id="CHEBI:18420"/>
        <label>1</label>
        <note>catalytic</note>
    </ligand>
</feature>
<dbReference type="InterPro" id="IPR020583">
    <property type="entry name" value="Inositol_monoP_metal-BS"/>
</dbReference>
<dbReference type="CDD" id="cd01641">
    <property type="entry name" value="Bacterial_IMPase_like_1"/>
    <property type="match status" value="1"/>
</dbReference>
<evidence type="ECO:0000256" key="7">
    <source>
        <dbReference type="ARBA" id="ARBA00022801"/>
    </source>
</evidence>
<comment type="catalytic activity">
    <reaction evidence="11">
        <text>L-histidinol phosphate + H2O = L-histidinol + phosphate</text>
        <dbReference type="Rhea" id="RHEA:14465"/>
        <dbReference type="ChEBI" id="CHEBI:15377"/>
        <dbReference type="ChEBI" id="CHEBI:43474"/>
        <dbReference type="ChEBI" id="CHEBI:57699"/>
        <dbReference type="ChEBI" id="CHEBI:57980"/>
        <dbReference type="EC" id="3.1.3.15"/>
    </reaction>
</comment>
<dbReference type="Gene3D" id="3.40.190.80">
    <property type="match status" value="1"/>
</dbReference>
<feature type="binding site" evidence="12">
    <location>
        <position position="324"/>
    </location>
    <ligand>
        <name>Mg(2+)</name>
        <dbReference type="ChEBI" id="CHEBI:18420"/>
        <label>1</label>
        <note>catalytic</note>
    </ligand>
</feature>
<name>A0A8T0HJB2_CERPU</name>
<dbReference type="NCBIfam" id="TIGR02067">
    <property type="entry name" value="his_9_HisN"/>
    <property type="match status" value="1"/>
</dbReference>
<evidence type="ECO:0000256" key="4">
    <source>
        <dbReference type="ARBA" id="ARBA00013085"/>
    </source>
</evidence>
<feature type="binding site" evidence="12">
    <location>
        <position position="200"/>
    </location>
    <ligand>
        <name>Mg(2+)</name>
        <dbReference type="ChEBI" id="CHEBI:18420"/>
        <label>1</label>
        <note>catalytic</note>
    </ligand>
</feature>
<keyword evidence="6 12" id="KW-0479">Metal-binding</keyword>
<keyword evidence="5" id="KW-0028">Amino-acid biosynthesis</keyword>
<evidence type="ECO:0000256" key="10">
    <source>
        <dbReference type="ARBA" id="ARBA00033209"/>
    </source>
</evidence>
<keyword evidence="7" id="KW-0378">Hydrolase</keyword>
<dbReference type="PANTHER" id="PTHR43200:SF6">
    <property type="entry name" value="3'(2'),5'-BISPHOSPHATE NUCLEOTIDASE"/>
    <property type="match status" value="1"/>
</dbReference>
<keyword evidence="14" id="KW-1185">Reference proteome</keyword>
<comment type="pathway">
    <text evidence="2">Amino-acid biosynthesis; L-histidine biosynthesis; L-histidine from 5-phospho-alpha-D-ribose 1-diphosphate: step 8/9.</text>
</comment>
<keyword evidence="9" id="KW-0368">Histidine biosynthesis</keyword>
<dbReference type="InterPro" id="IPR011809">
    <property type="entry name" value="His_9_proposed"/>
</dbReference>
<protein>
    <recommendedName>
        <fullName evidence="4">histidinol-phosphatase</fullName>
        <ecNumber evidence="4">3.1.3.15</ecNumber>
    </recommendedName>
    <alternativeName>
        <fullName evidence="10">Histidinol-phosphate phosphatase</fullName>
    </alternativeName>
</protein>
<evidence type="ECO:0000256" key="3">
    <source>
        <dbReference type="ARBA" id="ARBA00009759"/>
    </source>
</evidence>
<dbReference type="FunFam" id="3.40.190.80:FF:000013">
    <property type="entry name" value="Inositol monophosphatase"/>
    <property type="match status" value="1"/>
</dbReference>
<evidence type="ECO:0000256" key="5">
    <source>
        <dbReference type="ARBA" id="ARBA00022605"/>
    </source>
</evidence>
<dbReference type="Pfam" id="PF00459">
    <property type="entry name" value="Inositol_P"/>
    <property type="match status" value="1"/>
</dbReference>
<evidence type="ECO:0000256" key="1">
    <source>
        <dbReference type="ARBA" id="ARBA00001946"/>
    </source>
</evidence>
<evidence type="ECO:0000256" key="2">
    <source>
        <dbReference type="ARBA" id="ARBA00004970"/>
    </source>
</evidence>
<keyword evidence="8 12" id="KW-0460">Magnesium</keyword>
<feature type="binding site" evidence="12">
    <location>
        <position position="202"/>
    </location>
    <ligand>
        <name>Mg(2+)</name>
        <dbReference type="ChEBI" id="CHEBI:18420"/>
        <label>1</label>
        <note>catalytic</note>
    </ligand>
</feature>
<evidence type="ECO:0000256" key="11">
    <source>
        <dbReference type="ARBA" id="ARBA00049158"/>
    </source>
</evidence>
<dbReference type="InterPro" id="IPR000760">
    <property type="entry name" value="Inositol_monophosphatase-like"/>
</dbReference>
<sequence length="387" mass="41990">MSSVSTIANSCSRGNSIVFVADKQTCRSKLCTSSLSFKPKFRSLGLEAELSSSGLVSMCSGCLRGRFGSERCFHSGDGVGRHSAIGIGCRDARQRHICASSEQLGGMAVEESVCDESMDRFVEVVHKLADAARVITLKYFRSKFQIIDKADLSPVTIADRSAELAMRELLAEHCPSHSIYGEEWGLTEPEGGSDYVWVLDPIDGTKSFITGKPVFGTLIALMHKGVPVLGVIDQPVLQERWLGIQGRVTTLNGVEIQTRATTLLKDSYLYTTSPHLFAGDAEKAFIRVRNEVKVPLYGCDCYAYGLLAAGHVDLVVESELKPYDYLALVPVVEGAGGVITNWSGQKLRWLPEVGEVGIEVIAAGNASVHEAALQSLAWNEKTTRAKI</sequence>
<dbReference type="GO" id="GO:0046872">
    <property type="term" value="F:metal ion binding"/>
    <property type="evidence" value="ECO:0007669"/>
    <property type="project" value="UniProtKB-KW"/>
</dbReference>
<dbReference type="EMBL" id="CM026427">
    <property type="protein sequence ID" value="KAG0570874.1"/>
    <property type="molecule type" value="Genomic_DNA"/>
</dbReference>
<accession>A0A8T0HJB2</accession>
<dbReference type="EC" id="3.1.3.15" evidence="4"/>
<evidence type="ECO:0000256" key="9">
    <source>
        <dbReference type="ARBA" id="ARBA00023102"/>
    </source>
</evidence>
<comment type="similarity">
    <text evidence="3">Belongs to the inositol monophosphatase superfamily.</text>
</comment>
<dbReference type="PROSITE" id="PS00629">
    <property type="entry name" value="IMP_1"/>
    <property type="match status" value="1"/>
</dbReference>
<feature type="binding site" evidence="12">
    <location>
        <position position="203"/>
    </location>
    <ligand>
        <name>Mg(2+)</name>
        <dbReference type="ChEBI" id="CHEBI:18420"/>
        <label>1</label>
        <note>catalytic</note>
    </ligand>
</feature>
<proteinExistence type="inferred from homology"/>
<evidence type="ECO:0000313" key="14">
    <source>
        <dbReference type="Proteomes" id="UP000822688"/>
    </source>
</evidence>
<evidence type="ECO:0000256" key="8">
    <source>
        <dbReference type="ARBA" id="ARBA00022842"/>
    </source>
</evidence>
<evidence type="ECO:0000256" key="12">
    <source>
        <dbReference type="PIRSR" id="PIRSR600760-2"/>
    </source>
</evidence>
<reference evidence="13 14" key="1">
    <citation type="submission" date="2020-06" db="EMBL/GenBank/DDBJ databases">
        <title>WGS assembly of Ceratodon purpureus strain R40.</title>
        <authorList>
            <person name="Carey S.B."/>
            <person name="Jenkins J."/>
            <person name="Shu S."/>
            <person name="Lovell J.T."/>
            <person name="Sreedasyam A."/>
            <person name="Maumus F."/>
            <person name="Tiley G.P."/>
            <person name="Fernandez-Pozo N."/>
            <person name="Barry K."/>
            <person name="Chen C."/>
            <person name="Wang M."/>
            <person name="Lipzen A."/>
            <person name="Daum C."/>
            <person name="Saski C.A."/>
            <person name="Payton A.C."/>
            <person name="Mcbreen J.C."/>
            <person name="Conrad R.E."/>
            <person name="Kollar L.M."/>
            <person name="Olsson S."/>
            <person name="Huttunen S."/>
            <person name="Landis J.B."/>
            <person name="Wickett N.J."/>
            <person name="Johnson M.G."/>
            <person name="Rensing S.A."/>
            <person name="Grimwood J."/>
            <person name="Schmutz J."/>
            <person name="Mcdaniel S.F."/>
        </authorList>
    </citation>
    <scope>NUCLEOTIDE SEQUENCE [LARGE SCALE GENOMIC DNA]</scope>
    <source>
        <strain evidence="13 14">R40</strain>
    </source>
</reference>
<dbReference type="PRINTS" id="PR00377">
    <property type="entry name" value="IMPHPHTASES"/>
</dbReference>
<gene>
    <name evidence="13" type="ORF">KC19_6G193900</name>
</gene>
<evidence type="ECO:0000256" key="6">
    <source>
        <dbReference type="ARBA" id="ARBA00022723"/>
    </source>
</evidence>
<organism evidence="13 14">
    <name type="scientific">Ceratodon purpureus</name>
    <name type="common">Fire moss</name>
    <name type="synonym">Dicranum purpureum</name>
    <dbReference type="NCBI Taxonomy" id="3225"/>
    <lineage>
        <taxon>Eukaryota</taxon>
        <taxon>Viridiplantae</taxon>
        <taxon>Streptophyta</taxon>
        <taxon>Embryophyta</taxon>
        <taxon>Bryophyta</taxon>
        <taxon>Bryophytina</taxon>
        <taxon>Bryopsida</taxon>
        <taxon>Dicranidae</taxon>
        <taxon>Pseudoditrichales</taxon>
        <taxon>Ditrichaceae</taxon>
        <taxon>Ceratodon</taxon>
    </lineage>
</organism>
<comment type="cofactor">
    <cofactor evidence="1 12">
        <name>Mg(2+)</name>
        <dbReference type="ChEBI" id="CHEBI:18420"/>
    </cofactor>
</comment>
<dbReference type="AlphaFoldDB" id="A0A8T0HJB2"/>
<dbReference type="SUPFAM" id="SSF56655">
    <property type="entry name" value="Carbohydrate phosphatase"/>
    <property type="match status" value="1"/>
</dbReference>